<dbReference type="PANTHER" id="PTHR21262:SF36">
    <property type="entry name" value="BIFUNCTIONAL (P)PPGPP SYNTHASE_HYDROLASE SPOT"/>
    <property type="match status" value="1"/>
</dbReference>
<dbReference type="Gene3D" id="1.10.3210.10">
    <property type="entry name" value="Hypothetical protein af1432"/>
    <property type="match status" value="1"/>
</dbReference>
<dbReference type="Pfam" id="PF02824">
    <property type="entry name" value="TGS"/>
    <property type="match status" value="1"/>
</dbReference>
<comment type="catalytic activity">
    <reaction evidence="4">
        <text>guanosine 3',5'-bis(diphosphate) + H2O = GDP + diphosphate + H(+)</text>
        <dbReference type="Rhea" id="RHEA:14253"/>
        <dbReference type="ChEBI" id="CHEBI:15377"/>
        <dbReference type="ChEBI" id="CHEBI:15378"/>
        <dbReference type="ChEBI" id="CHEBI:33019"/>
        <dbReference type="ChEBI" id="CHEBI:58189"/>
        <dbReference type="ChEBI" id="CHEBI:77828"/>
        <dbReference type="EC" id="3.1.7.2"/>
    </reaction>
</comment>
<evidence type="ECO:0000313" key="9">
    <source>
        <dbReference type="EMBL" id="OEY68678.1"/>
    </source>
</evidence>
<dbReference type="Pfam" id="PF19296">
    <property type="entry name" value="RelA_AH_RIS"/>
    <property type="match status" value="1"/>
</dbReference>
<dbReference type="NCBIfam" id="TIGR00691">
    <property type="entry name" value="spoT_relA"/>
    <property type="match status" value="1"/>
</dbReference>
<dbReference type="GO" id="GO:0015949">
    <property type="term" value="P:nucleobase-containing small molecule interconversion"/>
    <property type="evidence" value="ECO:0007669"/>
    <property type="project" value="UniProtKB-ARBA"/>
</dbReference>
<keyword evidence="9" id="KW-0808">Transferase</keyword>
<dbReference type="InterPro" id="IPR002912">
    <property type="entry name" value="ACT_dom"/>
</dbReference>
<dbReference type="CDD" id="cd00077">
    <property type="entry name" value="HDc"/>
    <property type="match status" value="1"/>
</dbReference>
<dbReference type="STRING" id="1628148.BI198_03155"/>
<dbReference type="InterPro" id="IPR006674">
    <property type="entry name" value="HD_domain"/>
</dbReference>
<evidence type="ECO:0000259" key="6">
    <source>
        <dbReference type="PROSITE" id="PS51671"/>
    </source>
</evidence>
<dbReference type="GO" id="GO:0005886">
    <property type="term" value="C:plasma membrane"/>
    <property type="evidence" value="ECO:0007669"/>
    <property type="project" value="TreeGrafter"/>
</dbReference>
<sequence length="718" mass="81315">MYLFEGLKKQISAYLPPEQVALVQQAYVVARDAHAPQTRSSGEPYITHPVAVSSILADMRMDHETLMAALLHDVIEDTPFDKADLARLFGDTVAELVQGVSKLDKVKFKDYKEFEVTNLQKMFMAMTQDIRVILIKLADRTHNMRTLGALRPEKRRRIAKETLELYAPIANRLGIHNIKNELEDCGFQALYPMRYRALSTAVRQARGNRRELLEKIRHEILDRLSTVGIIAEVSGREKHLYSIYCKMKNKELMFNDVMDIYAFRVVVDSIDQCYRTLGVVHNLYKPIEIRFKDYIAMPKQNGYQSLHTSLVGPHGIPIEIQMRTHEMNETADNGIAAHWMYKANGEHQDTTAQIRARRWMQSLLELQQHAGNSAEFVENVKSELYPDELYVFSPKGRIVELPIGATPVDFAYAVHTDIGNRCVGAKIDRRPYPLNKPLETGQTVEIVTSPGGKPNANWLNYVVTSRAILGIRNYLKKQKQDEAVNLGKRLLSSALGDIKFTDIAPERLEQVLHNSKQHSLDELCSEIGLGNQLAIAVARRLLGEFDSPDPDANPKINPADSHSSSAANSSLKSKAFIIGADGMLITFAKCCRPIHGDEIIASATPGKGLYVHRSDCRNIKSWDKEPGKFFPVKWDKTVDQQFLCDIRIFILNRHGLLAKLTTLIAAQGSNIQNLVTDDRDTGEYVIKITLSVRDRVHLANVMRKIRVLPEVQKVYRRR</sequence>
<dbReference type="GO" id="GO:0042594">
    <property type="term" value="P:response to starvation"/>
    <property type="evidence" value="ECO:0007669"/>
    <property type="project" value="TreeGrafter"/>
</dbReference>
<dbReference type="SUPFAM" id="SSF81301">
    <property type="entry name" value="Nucleotidyltransferase"/>
    <property type="match status" value="1"/>
</dbReference>
<accession>A0A1E7Q3Q4</accession>
<dbReference type="Gene3D" id="3.30.460.10">
    <property type="entry name" value="Beta Polymerase, domain 2"/>
    <property type="match status" value="1"/>
</dbReference>
<dbReference type="GO" id="GO:0016301">
    <property type="term" value="F:kinase activity"/>
    <property type="evidence" value="ECO:0007669"/>
    <property type="project" value="UniProtKB-KW"/>
</dbReference>
<dbReference type="Proteomes" id="UP000242258">
    <property type="component" value="Unassembled WGS sequence"/>
</dbReference>
<dbReference type="InterPro" id="IPR012676">
    <property type="entry name" value="TGS-like"/>
</dbReference>
<dbReference type="SMART" id="SM00471">
    <property type="entry name" value="HDc"/>
    <property type="match status" value="1"/>
</dbReference>
<dbReference type="GO" id="GO:0008893">
    <property type="term" value="F:guanosine-3',5'-bis(diphosphate) 3'-diphosphatase activity"/>
    <property type="evidence" value="ECO:0007669"/>
    <property type="project" value="UniProtKB-EC"/>
</dbReference>
<feature type="domain" description="TGS" evidence="8">
    <location>
        <begin position="387"/>
        <end position="448"/>
    </location>
</feature>
<dbReference type="InterPro" id="IPR045600">
    <property type="entry name" value="RelA/SpoT_AH_RIS"/>
</dbReference>
<protein>
    <recommendedName>
        <fullName evidence="3">guanosine-3',5'-bis(diphosphate) 3'-diphosphatase</fullName>
        <ecNumber evidence="3">3.1.7.2</ecNumber>
    </recommendedName>
</protein>
<organism evidence="9 10">
    <name type="scientific">Rheinheimera salexigens</name>
    <dbReference type="NCBI Taxonomy" id="1628148"/>
    <lineage>
        <taxon>Bacteria</taxon>
        <taxon>Pseudomonadati</taxon>
        <taxon>Pseudomonadota</taxon>
        <taxon>Gammaproteobacteria</taxon>
        <taxon>Chromatiales</taxon>
        <taxon>Chromatiaceae</taxon>
        <taxon>Rheinheimera</taxon>
    </lineage>
</organism>
<dbReference type="NCBIfam" id="NF008303">
    <property type="entry name" value="PRK11092.1"/>
    <property type="match status" value="1"/>
</dbReference>
<dbReference type="SMART" id="SM00954">
    <property type="entry name" value="RelA_SpoT"/>
    <property type="match status" value="1"/>
</dbReference>
<dbReference type="InterPro" id="IPR012675">
    <property type="entry name" value="Beta-grasp_dom_sf"/>
</dbReference>
<comment type="pathway">
    <text evidence="2">Purine metabolism; ppGpp biosynthesis; ppGpp from GDP: step 1/1.</text>
</comment>
<dbReference type="InterPro" id="IPR004811">
    <property type="entry name" value="RelA/Spo_fam"/>
</dbReference>
<dbReference type="SUPFAM" id="SSF109604">
    <property type="entry name" value="HD-domain/PDEase-like"/>
    <property type="match status" value="1"/>
</dbReference>
<dbReference type="UniPathway" id="UPA00908">
    <property type="reaction ID" value="UER00886"/>
</dbReference>
<dbReference type="EMBL" id="MKEK01000001">
    <property type="protein sequence ID" value="OEY68678.1"/>
    <property type="molecule type" value="Genomic_DNA"/>
</dbReference>
<dbReference type="Gene3D" id="3.30.70.260">
    <property type="match status" value="1"/>
</dbReference>
<dbReference type="AlphaFoldDB" id="A0A1E7Q3Q4"/>
<reference evidence="10" key="1">
    <citation type="submission" date="2016-09" db="EMBL/GenBank/DDBJ databases">
        <authorList>
            <person name="Wan X."/>
            <person name="Hou S."/>
        </authorList>
    </citation>
    <scope>NUCLEOTIDE SEQUENCE [LARGE SCALE GENOMIC DNA]</scope>
    <source>
        <strain evidence="10">KH87</strain>
    </source>
</reference>
<dbReference type="GO" id="GO:0015970">
    <property type="term" value="P:guanosine tetraphosphate biosynthetic process"/>
    <property type="evidence" value="ECO:0007669"/>
    <property type="project" value="UniProtKB-UniPathway"/>
</dbReference>
<dbReference type="Gene3D" id="3.10.20.30">
    <property type="match status" value="1"/>
</dbReference>
<dbReference type="SUPFAM" id="SSF55021">
    <property type="entry name" value="ACT-like"/>
    <property type="match status" value="1"/>
</dbReference>
<name>A0A1E7Q3Q4_9GAMM</name>
<dbReference type="CDD" id="cd05399">
    <property type="entry name" value="NT_Rel-Spo_like"/>
    <property type="match status" value="1"/>
</dbReference>
<feature type="domain" description="ACT" evidence="6">
    <location>
        <begin position="645"/>
        <end position="718"/>
    </location>
</feature>
<dbReference type="FunFam" id="3.30.460.10:FF:000001">
    <property type="entry name" value="GTP pyrophosphokinase RelA"/>
    <property type="match status" value="1"/>
</dbReference>
<proteinExistence type="inferred from homology"/>
<comment type="function">
    <text evidence="5">In eubacteria ppGpp (guanosine 3'-diphosphate 5'-diphosphate) is a mediator of the stringent response that coordinates a variety of cellular activities in response to changes in nutritional abundance.</text>
</comment>
<dbReference type="Pfam" id="PF04607">
    <property type="entry name" value="RelA_SpoT"/>
    <property type="match status" value="1"/>
</dbReference>
<evidence type="ECO:0000256" key="2">
    <source>
        <dbReference type="ARBA" id="ARBA00024329"/>
    </source>
</evidence>
<evidence type="ECO:0000256" key="5">
    <source>
        <dbReference type="RuleBase" id="RU003847"/>
    </source>
</evidence>
<evidence type="ECO:0000313" key="10">
    <source>
        <dbReference type="Proteomes" id="UP000242258"/>
    </source>
</evidence>
<dbReference type="GO" id="GO:0008728">
    <property type="term" value="F:GTP diphosphokinase activity"/>
    <property type="evidence" value="ECO:0007669"/>
    <property type="project" value="TreeGrafter"/>
</dbReference>
<comment type="similarity">
    <text evidence="5">Belongs to the relA/spoT family.</text>
</comment>
<evidence type="ECO:0000256" key="1">
    <source>
        <dbReference type="ARBA" id="ARBA00022801"/>
    </source>
</evidence>
<keyword evidence="1" id="KW-0378">Hydrolase</keyword>
<dbReference type="EC" id="3.1.7.2" evidence="3"/>
<dbReference type="InterPro" id="IPR007685">
    <property type="entry name" value="RelA_SpoT"/>
</dbReference>
<dbReference type="Pfam" id="PF13291">
    <property type="entry name" value="ACT_4"/>
    <property type="match status" value="1"/>
</dbReference>
<dbReference type="Pfam" id="PF13328">
    <property type="entry name" value="HD_4"/>
    <property type="match status" value="1"/>
</dbReference>
<dbReference type="PROSITE" id="PS51880">
    <property type="entry name" value="TGS"/>
    <property type="match status" value="1"/>
</dbReference>
<keyword evidence="10" id="KW-1185">Reference proteome</keyword>
<evidence type="ECO:0000259" key="7">
    <source>
        <dbReference type="PROSITE" id="PS51831"/>
    </source>
</evidence>
<dbReference type="InterPro" id="IPR033655">
    <property type="entry name" value="TGS_RelA/SpoT"/>
</dbReference>
<dbReference type="FunFam" id="1.10.3210.10:FF:000001">
    <property type="entry name" value="GTP pyrophosphokinase RelA"/>
    <property type="match status" value="1"/>
</dbReference>
<dbReference type="CDD" id="cd01668">
    <property type="entry name" value="TGS_RSH"/>
    <property type="match status" value="1"/>
</dbReference>
<dbReference type="OrthoDB" id="9805041at2"/>
<gene>
    <name evidence="9" type="ORF">BI198_03155</name>
</gene>
<dbReference type="FunFam" id="3.10.20.30:FF:000002">
    <property type="entry name" value="GTP pyrophosphokinase (RelA/SpoT)"/>
    <property type="match status" value="1"/>
</dbReference>
<dbReference type="PANTHER" id="PTHR21262">
    <property type="entry name" value="GUANOSINE-3',5'-BIS DIPHOSPHATE 3'-PYROPHOSPHOHYDROLASE"/>
    <property type="match status" value="1"/>
</dbReference>
<dbReference type="InterPro" id="IPR043519">
    <property type="entry name" value="NT_sf"/>
</dbReference>
<dbReference type="CDD" id="cd04876">
    <property type="entry name" value="ACT_RelA-SpoT"/>
    <property type="match status" value="1"/>
</dbReference>
<dbReference type="InterPro" id="IPR004095">
    <property type="entry name" value="TGS"/>
</dbReference>
<dbReference type="InterPro" id="IPR045865">
    <property type="entry name" value="ACT-like_dom_sf"/>
</dbReference>
<evidence type="ECO:0000256" key="3">
    <source>
        <dbReference type="ARBA" id="ARBA00024387"/>
    </source>
</evidence>
<evidence type="ECO:0000256" key="4">
    <source>
        <dbReference type="ARBA" id="ARBA00047968"/>
    </source>
</evidence>
<dbReference type="RefSeq" id="WP_070048245.1">
    <property type="nucleotide sequence ID" value="NZ_CBCSDO010000001.1"/>
</dbReference>
<dbReference type="PROSITE" id="PS51831">
    <property type="entry name" value="HD"/>
    <property type="match status" value="1"/>
</dbReference>
<comment type="caution">
    <text evidence="9">The sequence shown here is derived from an EMBL/GenBank/DDBJ whole genome shotgun (WGS) entry which is preliminary data.</text>
</comment>
<evidence type="ECO:0000259" key="8">
    <source>
        <dbReference type="PROSITE" id="PS51880"/>
    </source>
</evidence>
<dbReference type="PROSITE" id="PS51671">
    <property type="entry name" value="ACT"/>
    <property type="match status" value="1"/>
</dbReference>
<dbReference type="SUPFAM" id="SSF81271">
    <property type="entry name" value="TGS-like"/>
    <property type="match status" value="1"/>
</dbReference>
<dbReference type="InterPro" id="IPR003607">
    <property type="entry name" value="HD/PDEase_dom"/>
</dbReference>
<feature type="domain" description="HD" evidence="7">
    <location>
        <begin position="45"/>
        <end position="144"/>
    </location>
</feature>
<keyword evidence="9" id="KW-0418">Kinase</keyword>